<keyword evidence="6" id="KW-0732">Signal</keyword>
<reference evidence="10" key="1">
    <citation type="journal article" date="2014" name="Int. J. Syst. Evol. Microbiol.">
        <title>Complete genome sequence of Corynebacterium casei LMG S-19264T (=DSM 44701T), isolated from a smear-ripened cheese.</title>
        <authorList>
            <consortium name="US DOE Joint Genome Institute (JGI-PGF)"/>
            <person name="Walter F."/>
            <person name="Albersmeier A."/>
            <person name="Kalinowski J."/>
            <person name="Ruckert C."/>
        </authorList>
    </citation>
    <scope>NUCLEOTIDE SEQUENCE</scope>
    <source>
        <strain evidence="10">CGMCC 1.3617</strain>
    </source>
</reference>
<dbReference type="SUPFAM" id="SSF111369">
    <property type="entry name" value="HlyD-like secretion proteins"/>
    <property type="match status" value="1"/>
</dbReference>
<dbReference type="Proteomes" id="UP000661507">
    <property type="component" value="Unassembled WGS sequence"/>
</dbReference>
<dbReference type="NCBIfam" id="TIGR01730">
    <property type="entry name" value="RND_mfp"/>
    <property type="match status" value="1"/>
</dbReference>
<dbReference type="InterPro" id="IPR058626">
    <property type="entry name" value="MdtA-like_b-barrel"/>
</dbReference>
<evidence type="ECO:0000256" key="4">
    <source>
        <dbReference type="ARBA" id="ARBA00022519"/>
    </source>
</evidence>
<comment type="caution">
    <text evidence="10">The sequence shown here is derived from an EMBL/GenBank/DDBJ whole genome shotgun (WGS) entry which is preliminary data.</text>
</comment>
<comment type="subcellular location">
    <subcellularLocation>
        <location evidence="1">Cell membrane</location>
    </subcellularLocation>
</comment>
<evidence type="ECO:0000259" key="8">
    <source>
        <dbReference type="Pfam" id="PF25917"/>
    </source>
</evidence>
<dbReference type="InterPro" id="IPR058624">
    <property type="entry name" value="MdtA-like_HH"/>
</dbReference>
<feature type="domain" description="Multidrug resistance protein MdtA-like barrel-sandwich hybrid" evidence="8">
    <location>
        <begin position="57"/>
        <end position="200"/>
    </location>
</feature>
<comment type="similarity">
    <text evidence="2">Belongs to the membrane fusion protein (MFP) (TC 8.A.1) family.</text>
</comment>
<proteinExistence type="inferred from homology"/>
<dbReference type="Gene3D" id="2.40.420.20">
    <property type="match status" value="1"/>
</dbReference>
<evidence type="ECO:0000256" key="2">
    <source>
        <dbReference type="ARBA" id="ARBA00009477"/>
    </source>
</evidence>
<gene>
    <name evidence="10" type="ORF">GCM10011320_09510</name>
</gene>
<evidence type="ECO:0000256" key="1">
    <source>
        <dbReference type="ARBA" id="ARBA00004236"/>
    </source>
</evidence>
<dbReference type="InterPro" id="IPR058625">
    <property type="entry name" value="MdtA-like_BSH"/>
</dbReference>
<feature type="domain" description="Multidrug resistance protein MdtA-like alpha-helical hairpin" evidence="7">
    <location>
        <begin position="99"/>
        <end position="167"/>
    </location>
</feature>
<evidence type="ECO:0000256" key="6">
    <source>
        <dbReference type="SAM" id="SignalP"/>
    </source>
</evidence>
<evidence type="ECO:0000259" key="9">
    <source>
        <dbReference type="Pfam" id="PF25944"/>
    </source>
</evidence>
<dbReference type="Pfam" id="PF25917">
    <property type="entry name" value="BSH_RND"/>
    <property type="match status" value="1"/>
</dbReference>
<keyword evidence="4" id="KW-0997">Cell inner membrane</keyword>
<feature type="signal peptide" evidence="6">
    <location>
        <begin position="1"/>
        <end position="26"/>
    </location>
</feature>
<evidence type="ECO:0000313" key="11">
    <source>
        <dbReference type="Proteomes" id="UP000661507"/>
    </source>
</evidence>
<dbReference type="Pfam" id="PF25944">
    <property type="entry name" value="Beta-barrel_RND"/>
    <property type="match status" value="1"/>
</dbReference>
<feature type="chain" id="PRO_5037203398" evidence="6">
    <location>
        <begin position="27"/>
        <end position="370"/>
    </location>
</feature>
<dbReference type="Gene3D" id="2.40.30.170">
    <property type="match status" value="1"/>
</dbReference>
<keyword evidence="3" id="KW-1003">Cell membrane</keyword>
<dbReference type="AlphaFoldDB" id="A0A917NIX4"/>
<reference evidence="10" key="2">
    <citation type="submission" date="2020-09" db="EMBL/GenBank/DDBJ databases">
        <authorList>
            <person name="Sun Q."/>
            <person name="Zhou Y."/>
        </authorList>
    </citation>
    <scope>NUCLEOTIDE SEQUENCE</scope>
    <source>
        <strain evidence="10">CGMCC 1.3617</strain>
    </source>
</reference>
<sequence length="370" mass="39458">MAHRLSARIRLLLLLLAVAAPGSAAAQVAPIPVEIATLRLADVPITVEGIGTVQAANTVSIRAQVDGILQEVRFREGERVRPGDVLGQIDPRPYQAVLDQVLARKAQDEAQLQNAQLNLQRFATLARDDFASRQQLTNQQAMVAQLQAQVQGDEAAISQARVQLGFTTLTSPTDGITGIRQVSPGNLLRAAEATTLVVITQIQPIDVIFTLPAGNLTEIRQAMARGALEATVFERQGDRTLGEGTLLLVDNEIDPSTGQLRLKARLPNADGALWPGQFVTVRLLVRTDAGVPTIPSSAIQRGPDGYWVYVVGSEATVTPHPVRLRHLAGGIAALEDGLPVGTRVVSAGQYRLQPGSRILATNSAPAARPE</sequence>
<dbReference type="PANTHER" id="PTHR30469">
    <property type="entry name" value="MULTIDRUG RESISTANCE PROTEIN MDTA"/>
    <property type="match status" value="1"/>
</dbReference>
<feature type="domain" description="Multidrug resistance protein MdtA-like beta-barrel" evidence="9">
    <location>
        <begin position="204"/>
        <end position="285"/>
    </location>
</feature>
<organism evidence="10 11">
    <name type="scientific">Neoroseomonas lacus</name>
    <dbReference type="NCBI Taxonomy" id="287609"/>
    <lineage>
        <taxon>Bacteria</taxon>
        <taxon>Pseudomonadati</taxon>
        <taxon>Pseudomonadota</taxon>
        <taxon>Alphaproteobacteria</taxon>
        <taxon>Acetobacterales</taxon>
        <taxon>Acetobacteraceae</taxon>
        <taxon>Neoroseomonas</taxon>
    </lineage>
</organism>
<name>A0A917NIX4_9PROT</name>
<dbReference type="InterPro" id="IPR006143">
    <property type="entry name" value="RND_pump_MFP"/>
</dbReference>
<dbReference type="Gene3D" id="2.40.50.100">
    <property type="match status" value="1"/>
</dbReference>
<protein>
    <submittedName>
        <fullName evidence="10">Multidrug transporter</fullName>
    </submittedName>
</protein>
<keyword evidence="5" id="KW-0472">Membrane</keyword>
<evidence type="ECO:0000256" key="5">
    <source>
        <dbReference type="ARBA" id="ARBA00023136"/>
    </source>
</evidence>
<dbReference type="Pfam" id="PF25876">
    <property type="entry name" value="HH_MFP_RND"/>
    <property type="match status" value="1"/>
</dbReference>
<accession>A0A917NIX4</accession>
<dbReference type="EMBL" id="BMKW01000002">
    <property type="protein sequence ID" value="GGJ04704.1"/>
    <property type="molecule type" value="Genomic_DNA"/>
</dbReference>
<evidence type="ECO:0000256" key="3">
    <source>
        <dbReference type="ARBA" id="ARBA00022475"/>
    </source>
</evidence>
<evidence type="ECO:0000259" key="7">
    <source>
        <dbReference type="Pfam" id="PF25876"/>
    </source>
</evidence>
<dbReference type="PANTHER" id="PTHR30469:SF12">
    <property type="entry name" value="MULTIDRUG RESISTANCE PROTEIN MDTA"/>
    <property type="match status" value="1"/>
</dbReference>
<keyword evidence="11" id="KW-1185">Reference proteome</keyword>
<dbReference type="GO" id="GO:1990281">
    <property type="term" value="C:efflux pump complex"/>
    <property type="evidence" value="ECO:0007669"/>
    <property type="project" value="TreeGrafter"/>
</dbReference>
<dbReference type="GO" id="GO:0015562">
    <property type="term" value="F:efflux transmembrane transporter activity"/>
    <property type="evidence" value="ECO:0007669"/>
    <property type="project" value="TreeGrafter"/>
</dbReference>
<evidence type="ECO:0000313" key="10">
    <source>
        <dbReference type="EMBL" id="GGJ04704.1"/>
    </source>
</evidence>
<dbReference type="RefSeq" id="WP_188965780.1">
    <property type="nucleotide sequence ID" value="NZ_BMKW01000002.1"/>
</dbReference>
<dbReference type="Gene3D" id="1.10.287.470">
    <property type="entry name" value="Helix hairpin bin"/>
    <property type="match status" value="1"/>
</dbReference>